<evidence type="ECO:0000313" key="5">
    <source>
        <dbReference type="Proteomes" id="UP001501581"/>
    </source>
</evidence>
<dbReference type="PRINTS" id="PR00081">
    <property type="entry name" value="GDHRDH"/>
</dbReference>
<dbReference type="Pfam" id="PF13561">
    <property type="entry name" value="adh_short_C2"/>
    <property type="match status" value="1"/>
</dbReference>
<dbReference type="Proteomes" id="UP001501581">
    <property type="component" value="Unassembled WGS sequence"/>
</dbReference>
<dbReference type="EMBL" id="BAAALG010000012">
    <property type="protein sequence ID" value="GAA1109567.1"/>
    <property type="molecule type" value="Genomic_DNA"/>
</dbReference>
<dbReference type="RefSeq" id="WP_343995890.1">
    <property type="nucleotide sequence ID" value="NZ_BAAALG010000012.1"/>
</dbReference>
<organism evidence="4 5">
    <name type="scientific">Nocardioides dubius</name>
    <dbReference type="NCBI Taxonomy" id="317019"/>
    <lineage>
        <taxon>Bacteria</taxon>
        <taxon>Bacillati</taxon>
        <taxon>Actinomycetota</taxon>
        <taxon>Actinomycetes</taxon>
        <taxon>Propionibacteriales</taxon>
        <taxon>Nocardioidaceae</taxon>
        <taxon>Nocardioides</taxon>
    </lineage>
</organism>
<accession>A0ABN1U067</accession>
<dbReference type="PRINTS" id="PR00080">
    <property type="entry name" value="SDRFAMILY"/>
</dbReference>
<dbReference type="PANTHER" id="PTHR43639">
    <property type="entry name" value="OXIDOREDUCTASE, SHORT-CHAIN DEHYDROGENASE/REDUCTASE FAMILY (AFU_ORTHOLOGUE AFUA_5G02870)"/>
    <property type="match status" value="1"/>
</dbReference>
<gene>
    <name evidence="4" type="ORF">GCM10009668_32480</name>
</gene>
<comment type="caution">
    <text evidence="4">The sequence shown here is derived from an EMBL/GenBank/DDBJ whole genome shotgun (WGS) entry which is preliminary data.</text>
</comment>
<proteinExistence type="inferred from homology"/>
<comment type="similarity">
    <text evidence="1">Belongs to the short-chain dehydrogenases/reductases (SDR) family.</text>
</comment>
<evidence type="ECO:0000313" key="4">
    <source>
        <dbReference type="EMBL" id="GAA1109567.1"/>
    </source>
</evidence>
<sequence length="247" mass="25666">MRLDGKVAIVTGGAKGIGKAIVGAFVDEGAKVLIVDVDEAAGQALQTELGDAVAFLSADLSVEANATAIVAEAVETFGKLDVLVNNAHASQQAPLVETTRAQFDLSFGTGFWPVFWLMREAHPHLKATQGSVINFASGAGLNGNPTQGAYAAAKEAVRAISRVAAREWALDGINVNLISPLARTEGVDAFIAAHPEQEKALSSGNPMRRLGDPRNDIAPVAVFLASADANYMTGQTLMADGGGIMLR</sequence>
<dbReference type="InterPro" id="IPR057326">
    <property type="entry name" value="KR_dom"/>
</dbReference>
<dbReference type="InterPro" id="IPR020904">
    <property type="entry name" value="Sc_DH/Rdtase_CS"/>
</dbReference>
<dbReference type="SUPFAM" id="SSF51735">
    <property type="entry name" value="NAD(P)-binding Rossmann-fold domains"/>
    <property type="match status" value="1"/>
</dbReference>
<feature type="domain" description="Ketoreductase" evidence="3">
    <location>
        <begin position="6"/>
        <end position="184"/>
    </location>
</feature>
<dbReference type="InterPro" id="IPR036291">
    <property type="entry name" value="NAD(P)-bd_dom_sf"/>
</dbReference>
<evidence type="ECO:0000256" key="2">
    <source>
        <dbReference type="ARBA" id="ARBA00023002"/>
    </source>
</evidence>
<evidence type="ECO:0000256" key="1">
    <source>
        <dbReference type="ARBA" id="ARBA00006484"/>
    </source>
</evidence>
<name>A0ABN1U067_9ACTN</name>
<keyword evidence="5" id="KW-1185">Reference proteome</keyword>
<dbReference type="InterPro" id="IPR002347">
    <property type="entry name" value="SDR_fam"/>
</dbReference>
<reference evidence="4 5" key="1">
    <citation type="journal article" date="2019" name="Int. J. Syst. Evol. Microbiol.">
        <title>The Global Catalogue of Microorganisms (GCM) 10K type strain sequencing project: providing services to taxonomists for standard genome sequencing and annotation.</title>
        <authorList>
            <consortium name="The Broad Institute Genomics Platform"/>
            <consortium name="The Broad Institute Genome Sequencing Center for Infectious Disease"/>
            <person name="Wu L."/>
            <person name="Ma J."/>
        </authorList>
    </citation>
    <scope>NUCLEOTIDE SEQUENCE [LARGE SCALE GENOMIC DNA]</scope>
    <source>
        <strain evidence="4 5">JCM 13008</strain>
    </source>
</reference>
<evidence type="ECO:0000259" key="3">
    <source>
        <dbReference type="SMART" id="SM00822"/>
    </source>
</evidence>
<dbReference type="PROSITE" id="PS00061">
    <property type="entry name" value="ADH_SHORT"/>
    <property type="match status" value="1"/>
</dbReference>
<keyword evidence="2" id="KW-0560">Oxidoreductase</keyword>
<dbReference type="PANTHER" id="PTHR43639:SF1">
    <property type="entry name" value="SHORT-CHAIN DEHYDROGENASE_REDUCTASE FAMILY PROTEIN"/>
    <property type="match status" value="1"/>
</dbReference>
<protein>
    <submittedName>
        <fullName evidence="4">SDR family oxidoreductase</fullName>
    </submittedName>
</protein>
<dbReference type="CDD" id="cd05233">
    <property type="entry name" value="SDR_c"/>
    <property type="match status" value="1"/>
</dbReference>
<dbReference type="Gene3D" id="3.40.50.720">
    <property type="entry name" value="NAD(P)-binding Rossmann-like Domain"/>
    <property type="match status" value="1"/>
</dbReference>
<dbReference type="SMART" id="SM00822">
    <property type="entry name" value="PKS_KR"/>
    <property type="match status" value="1"/>
</dbReference>